<dbReference type="Pfam" id="PF01638">
    <property type="entry name" value="HxlR"/>
    <property type="match status" value="1"/>
</dbReference>
<name>A0A561E859_9MICO</name>
<keyword evidence="2" id="KW-0238">DNA-binding</keyword>
<dbReference type="PANTHER" id="PTHR33204">
    <property type="entry name" value="TRANSCRIPTIONAL REGULATOR, MARR FAMILY"/>
    <property type="match status" value="1"/>
</dbReference>
<keyword evidence="3" id="KW-0804">Transcription</keyword>
<evidence type="ECO:0000259" key="4">
    <source>
        <dbReference type="PROSITE" id="PS51118"/>
    </source>
</evidence>
<dbReference type="InterPro" id="IPR036390">
    <property type="entry name" value="WH_DNA-bd_sf"/>
</dbReference>
<evidence type="ECO:0000313" key="6">
    <source>
        <dbReference type="Proteomes" id="UP000318297"/>
    </source>
</evidence>
<accession>A0A561E859</accession>
<proteinExistence type="predicted"/>
<keyword evidence="1" id="KW-0805">Transcription regulation</keyword>
<evidence type="ECO:0000313" key="5">
    <source>
        <dbReference type="EMBL" id="TWE11802.1"/>
    </source>
</evidence>
<comment type="caution">
    <text evidence="5">The sequence shown here is derived from an EMBL/GenBank/DDBJ whole genome shotgun (WGS) entry which is preliminary data.</text>
</comment>
<dbReference type="AlphaFoldDB" id="A0A561E859"/>
<evidence type="ECO:0000256" key="2">
    <source>
        <dbReference type="ARBA" id="ARBA00023125"/>
    </source>
</evidence>
<dbReference type="Proteomes" id="UP000318297">
    <property type="component" value="Unassembled WGS sequence"/>
</dbReference>
<dbReference type="Gene3D" id="1.10.10.10">
    <property type="entry name" value="Winged helix-like DNA-binding domain superfamily/Winged helix DNA-binding domain"/>
    <property type="match status" value="1"/>
</dbReference>
<sequence>MARQSRRSPGDRCPIDRAMQAIGTRSAILLMREALYDTFRFDDFVVRTGLTEAVVASRLRHLVDAGLLERQSYRDPGQRTRHGYVLTESGRDLMPAVLALGQWGAKYADGTRARTFEHAGCGGAVHVVVECAEHHQVGVDEVIVS</sequence>
<dbReference type="InterPro" id="IPR036388">
    <property type="entry name" value="WH-like_DNA-bd_sf"/>
</dbReference>
<keyword evidence="6" id="KW-1185">Reference proteome</keyword>
<organism evidence="5 6">
    <name type="scientific">Rudaeicoccus suwonensis</name>
    <dbReference type="NCBI Taxonomy" id="657409"/>
    <lineage>
        <taxon>Bacteria</taxon>
        <taxon>Bacillati</taxon>
        <taxon>Actinomycetota</taxon>
        <taxon>Actinomycetes</taxon>
        <taxon>Micrococcales</taxon>
        <taxon>Dermacoccaceae</taxon>
        <taxon>Rudaeicoccus</taxon>
    </lineage>
</organism>
<dbReference type="PANTHER" id="PTHR33204:SF18">
    <property type="entry name" value="TRANSCRIPTIONAL REGULATORY PROTEIN"/>
    <property type="match status" value="1"/>
</dbReference>
<dbReference type="SUPFAM" id="SSF46785">
    <property type="entry name" value="Winged helix' DNA-binding domain"/>
    <property type="match status" value="1"/>
</dbReference>
<reference evidence="5 6" key="1">
    <citation type="submission" date="2019-06" db="EMBL/GenBank/DDBJ databases">
        <title>Sequencing the genomes of 1000 actinobacteria strains.</title>
        <authorList>
            <person name="Klenk H.-P."/>
        </authorList>
    </citation>
    <scope>NUCLEOTIDE SEQUENCE [LARGE SCALE GENOMIC DNA]</scope>
    <source>
        <strain evidence="5 6">DSM 19560</strain>
    </source>
</reference>
<gene>
    <name evidence="5" type="ORF">BKA23_0588</name>
</gene>
<feature type="domain" description="HTH hxlR-type" evidence="4">
    <location>
        <begin position="13"/>
        <end position="112"/>
    </location>
</feature>
<dbReference type="PROSITE" id="PS51118">
    <property type="entry name" value="HTH_HXLR"/>
    <property type="match status" value="1"/>
</dbReference>
<evidence type="ECO:0000256" key="3">
    <source>
        <dbReference type="ARBA" id="ARBA00023163"/>
    </source>
</evidence>
<protein>
    <submittedName>
        <fullName evidence="5">HxlR family transcriptional regulator</fullName>
    </submittedName>
</protein>
<dbReference type="EMBL" id="VIVQ01000001">
    <property type="protein sequence ID" value="TWE11802.1"/>
    <property type="molecule type" value="Genomic_DNA"/>
</dbReference>
<dbReference type="GO" id="GO:0003677">
    <property type="term" value="F:DNA binding"/>
    <property type="evidence" value="ECO:0007669"/>
    <property type="project" value="UniProtKB-KW"/>
</dbReference>
<dbReference type="InterPro" id="IPR002577">
    <property type="entry name" value="HTH_HxlR"/>
</dbReference>
<evidence type="ECO:0000256" key="1">
    <source>
        <dbReference type="ARBA" id="ARBA00023015"/>
    </source>
</evidence>